<proteinExistence type="predicted"/>
<evidence type="ECO:0000313" key="2">
    <source>
        <dbReference type="EMBL" id="ULT85262.1"/>
    </source>
</evidence>
<evidence type="ECO:0000256" key="1">
    <source>
        <dbReference type="SAM" id="MobiDB-lite"/>
    </source>
</evidence>
<name>A0AAE8ZXR6_CAEBR</name>
<feature type="compositionally biased region" description="Polar residues" evidence="1">
    <location>
        <begin position="58"/>
        <end position="69"/>
    </location>
</feature>
<dbReference type="AlphaFoldDB" id="A0AAE8ZXR6"/>
<dbReference type="Proteomes" id="UP000827892">
    <property type="component" value="Chromosome X"/>
</dbReference>
<gene>
    <name evidence="2" type="ORF">L3Y34_013800</name>
</gene>
<organism evidence="2 3">
    <name type="scientific">Caenorhabditis briggsae</name>
    <dbReference type="NCBI Taxonomy" id="6238"/>
    <lineage>
        <taxon>Eukaryota</taxon>
        <taxon>Metazoa</taxon>
        <taxon>Ecdysozoa</taxon>
        <taxon>Nematoda</taxon>
        <taxon>Chromadorea</taxon>
        <taxon>Rhabditida</taxon>
        <taxon>Rhabditina</taxon>
        <taxon>Rhabditomorpha</taxon>
        <taxon>Rhabditoidea</taxon>
        <taxon>Rhabditidae</taxon>
        <taxon>Peloderinae</taxon>
        <taxon>Caenorhabditis</taxon>
    </lineage>
</organism>
<protein>
    <submittedName>
        <fullName evidence="2">Uncharacterized protein</fullName>
    </submittedName>
</protein>
<dbReference type="EMBL" id="CP090896">
    <property type="protein sequence ID" value="ULT85262.1"/>
    <property type="molecule type" value="Genomic_DNA"/>
</dbReference>
<accession>A0AAE8ZXR6</accession>
<feature type="region of interest" description="Disordered" evidence="1">
    <location>
        <begin position="1"/>
        <end position="103"/>
    </location>
</feature>
<reference evidence="2 3" key="1">
    <citation type="submission" date="2022-05" db="EMBL/GenBank/DDBJ databases">
        <title>Chromosome-level reference genomes for two strains of Caenorhabditis briggsae: an improved platform for comparative genomics.</title>
        <authorList>
            <person name="Stevens L."/>
            <person name="Andersen E.C."/>
        </authorList>
    </citation>
    <scope>NUCLEOTIDE SEQUENCE [LARGE SCALE GENOMIC DNA]</scope>
    <source>
        <strain evidence="2">QX1410_ONT</strain>
        <tissue evidence="2">Whole-organism</tissue>
    </source>
</reference>
<sequence length="210" mass="23406">MSSEIAQTAKEKQPSRKQSTRKKATKNDSTKARNVLNGTRKNARKPKKCILDEKIAISTASTSEPPQTSKKTRVTPKSRKGAADKRAGRSSRPRKSAAEKQEEIDHMSWKGLLLHEISEILRQNGHSGSLDTSPHILTAAAFMLSGATSNYTPHLSVNYQLNEDDEDEMLDKIEVYLEKTGVIQGEPCIIQTLTQLKFMIEDIVQRNSTT</sequence>
<feature type="compositionally biased region" description="Basic residues" evidence="1">
    <location>
        <begin position="70"/>
        <end position="80"/>
    </location>
</feature>
<evidence type="ECO:0000313" key="3">
    <source>
        <dbReference type="Proteomes" id="UP000827892"/>
    </source>
</evidence>